<evidence type="ECO:0000256" key="5">
    <source>
        <dbReference type="ARBA" id="ARBA00023163"/>
    </source>
</evidence>
<dbReference type="GO" id="GO:0006357">
    <property type="term" value="P:regulation of transcription by RNA polymerase II"/>
    <property type="evidence" value="ECO:0007669"/>
    <property type="project" value="InterPro"/>
</dbReference>
<feature type="region of interest" description="Disordered" evidence="9">
    <location>
        <begin position="260"/>
        <end position="286"/>
    </location>
</feature>
<comment type="similarity">
    <text evidence="2 8">Belongs to the Mediator complex subunit 4 family.</text>
</comment>
<accession>F4R962</accession>
<evidence type="ECO:0000256" key="1">
    <source>
        <dbReference type="ARBA" id="ARBA00004123"/>
    </source>
</evidence>
<dbReference type="InParanoid" id="F4R962"/>
<comment type="function">
    <text evidence="8">Component of the Mediator complex, a coactivator involved in the regulated transcription of nearly all RNA polymerase II-dependent genes. Mediator functions as a bridge to convey information from gene-specific regulatory proteins to the basal RNA polymerase II transcription machinery. Mediator is recruited to promoters by direct interactions with regulatory proteins and serves as a scaffold for the assembly of a functional preinitiation complex with RNA polymerase II and the general transcription factors.</text>
</comment>
<dbReference type="PANTHER" id="PTHR13208">
    <property type="entry name" value="MEDIATOR OF RNA POLYMERASE II TRANSCRIPTION SUBUNIT 4"/>
    <property type="match status" value="1"/>
</dbReference>
<evidence type="ECO:0000256" key="4">
    <source>
        <dbReference type="ARBA" id="ARBA00023015"/>
    </source>
</evidence>
<dbReference type="RefSeq" id="XP_007405809.1">
    <property type="nucleotide sequence ID" value="XM_007405747.1"/>
</dbReference>
<comment type="subunit">
    <text evidence="8">Component of the Mediator complex.</text>
</comment>
<dbReference type="GO" id="GO:0070847">
    <property type="term" value="C:core mediator complex"/>
    <property type="evidence" value="ECO:0007669"/>
    <property type="project" value="TreeGrafter"/>
</dbReference>
<name>F4R962_MELLP</name>
<dbReference type="OrthoDB" id="2504758at2759"/>
<dbReference type="Pfam" id="PF10018">
    <property type="entry name" value="Med4"/>
    <property type="match status" value="1"/>
</dbReference>
<keyword evidence="8" id="KW-0010">Activator</keyword>
<dbReference type="InterPro" id="IPR019258">
    <property type="entry name" value="Mediator_Med4"/>
</dbReference>
<keyword evidence="5 8" id="KW-0804">Transcription</keyword>
<feature type="compositionally biased region" description="Acidic residues" evidence="9">
    <location>
        <begin position="272"/>
        <end position="286"/>
    </location>
</feature>
<evidence type="ECO:0000256" key="3">
    <source>
        <dbReference type="ARBA" id="ARBA00020629"/>
    </source>
</evidence>
<sequence length="286" mass="32016">MNRKTLQPTGSKSVSTHQSLLQSLDQLKLPISPNKTEPIQNQFQSFLKSYQTLSHSIFHQISTNNTIPNQTPQKLLNDLNQLDQYLVKLLSFHATHDSNCKRMNRLMNQIQIINQNKLNQNIQKIYDAEKKLNSICLNGEKEKQSYRKIDSLSLKPTQILNHAKLIAPYTSAPPAPPTTNPNNTTVATAGLDLQDPALRFLMPFPTEDIIRRGRMGQEMSGTDPSEIDKLAGNQLGPVVGETRSASGVRPSVVAKSQVVYPTMSSRRPPPPEVEEDLFDLDLNPDL</sequence>
<protein>
    <recommendedName>
        <fullName evidence="3 8">Mediator of RNA polymerase II transcription subunit 4</fullName>
    </recommendedName>
    <alternativeName>
        <fullName evidence="7 8">Mediator complex subunit 4</fullName>
    </alternativeName>
</protein>
<dbReference type="HOGENOM" id="CLU_068106_0_0_1"/>
<dbReference type="STRING" id="747676.F4R962"/>
<comment type="subcellular location">
    <subcellularLocation>
        <location evidence="1 8">Nucleus</location>
    </subcellularLocation>
</comment>
<evidence type="ECO:0000256" key="2">
    <source>
        <dbReference type="ARBA" id="ARBA00009626"/>
    </source>
</evidence>
<evidence type="ECO:0000313" key="10">
    <source>
        <dbReference type="EMBL" id="EGG11207.1"/>
    </source>
</evidence>
<keyword evidence="11" id="KW-1185">Reference proteome</keyword>
<organism evidence="11">
    <name type="scientific">Melampsora larici-populina (strain 98AG31 / pathotype 3-4-7)</name>
    <name type="common">Poplar leaf rust fungus</name>
    <dbReference type="NCBI Taxonomy" id="747676"/>
    <lineage>
        <taxon>Eukaryota</taxon>
        <taxon>Fungi</taxon>
        <taxon>Dikarya</taxon>
        <taxon>Basidiomycota</taxon>
        <taxon>Pucciniomycotina</taxon>
        <taxon>Pucciniomycetes</taxon>
        <taxon>Pucciniales</taxon>
        <taxon>Melampsoraceae</taxon>
        <taxon>Melampsora</taxon>
    </lineage>
</organism>
<keyword evidence="6 8" id="KW-0539">Nucleus</keyword>
<evidence type="ECO:0000256" key="9">
    <source>
        <dbReference type="SAM" id="MobiDB-lite"/>
    </source>
</evidence>
<dbReference type="GeneID" id="18932835"/>
<dbReference type="AlphaFoldDB" id="F4R962"/>
<dbReference type="VEuPathDB" id="FungiDB:MELLADRAFT_76747"/>
<evidence type="ECO:0000313" key="11">
    <source>
        <dbReference type="Proteomes" id="UP000001072"/>
    </source>
</evidence>
<dbReference type="GO" id="GO:0003712">
    <property type="term" value="F:transcription coregulator activity"/>
    <property type="evidence" value="ECO:0007669"/>
    <property type="project" value="InterPro"/>
</dbReference>
<reference evidence="11" key="1">
    <citation type="journal article" date="2011" name="Proc. Natl. Acad. Sci. U.S.A.">
        <title>Obligate biotrophy features unraveled by the genomic analysis of rust fungi.</title>
        <authorList>
            <person name="Duplessis S."/>
            <person name="Cuomo C.A."/>
            <person name="Lin Y.-C."/>
            <person name="Aerts A."/>
            <person name="Tisserant E."/>
            <person name="Veneault-Fourrey C."/>
            <person name="Joly D.L."/>
            <person name="Hacquard S."/>
            <person name="Amselem J."/>
            <person name="Cantarel B.L."/>
            <person name="Chiu R."/>
            <person name="Coutinho P.M."/>
            <person name="Feau N."/>
            <person name="Field M."/>
            <person name="Frey P."/>
            <person name="Gelhaye E."/>
            <person name="Goldberg J."/>
            <person name="Grabherr M.G."/>
            <person name="Kodira C.D."/>
            <person name="Kohler A."/>
            <person name="Kuees U."/>
            <person name="Lindquist E.A."/>
            <person name="Lucas S.M."/>
            <person name="Mago R."/>
            <person name="Mauceli E."/>
            <person name="Morin E."/>
            <person name="Murat C."/>
            <person name="Pangilinan J.L."/>
            <person name="Park R."/>
            <person name="Pearson M."/>
            <person name="Quesneville H."/>
            <person name="Rouhier N."/>
            <person name="Sakthikumar S."/>
            <person name="Salamov A.A."/>
            <person name="Schmutz J."/>
            <person name="Selles B."/>
            <person name="Shapiro H."/>
            <person name="Tanguay P."/>
            <person name="Tuskan G.A."/>
            <person name="Henrissat B."/>
            <person name="Van de Peer Y."/>
            <person name="Rouze P."/>
            <person name="Ellis J.G."/>
            <person name="Dodds P.N."/>
            <person name="Schein J.E."/>
            <person name="Zhong S."/>
            <person name="Hamelin R.C."/>
            <person name="Grigoriev I.V."/>
            <person name="Szabo L.J."/>
            <person name="Martin F."/>
        </authorList>
    </citation>
    <scope>NUCLEOTIDE SEQUENCE [LARGE SCALE GENOMIC DNA]</scope>
    <source>
        <strain evidence="11">98AG31 / pathotype 3-4-7</strain>
    </source>
</reference>
<evidence type="ECO:0000256" key="8">
    <source>
        <dbReference type="RuleBase" id="RU364141"/>
    </source>
</evidence>
<dbReference type="PANTHER" id="PTHR13208:SF2">
    <property type="entry name" value="MEDIATOR OF RNA POLYMERASE II TRANSCRIPTION SUBUNIT 4"/>
    <property type="match status" value="1"/>
</dbReference>
<dbReference type="GO" id="GO:0016592">
    <property type="term" value="C:mediator complex"/>
    <property type="evidence" value="ECO:0007669"/>
    <property type="project" value="InterPro"/>
</dbReference>
<gene>
    <name evidence="8" type="primary">MED4</name>
    <name evidence="10" type="ORF">MELLADRAFT_76747</name>
</gene>
<dbReference type="Proteomes" id="UP000001072">
    <property type="component" value="Unassembled WGS sequence"/>
</dbReference>
<keyword evidence="4 8" id="KW-0805">Transcription regulation</keyword>
<evidence type="ECO:0000256" key="7">
    <source>
        <dbReference type="ARBA" id="ARBA00031257"/>
    </source>
</evidence>
<dbReference type="eggNOG" id="ENOG502T88E">
    <property type="taxonomic scope" value="Eukaryota"/>
</dbReference>
<dbReference type="EMBL" id="GL883093">
    <property type="protein sequence ID" value="EGG11207.1"/>
    <property type="molecule type" value="Genomic_DNA"/>
</dbReference>
<dbReference type="KEGG" id="mlr:MELLADRAFT_76747"/>
<proteinExistence type="inferred from homology"/>
<evidence type="ECO:0000256" key="6">
    <source>
        <dbReference type="ARBA" id="ARBA00023242"/>
    </source>
</evidence>